<dbReference type="GO" id="GO:0003824">
    <property type="term" value="F:catalytic activity"/>
    <property type="evidence" value="ECO:0007669"/>
    <property type="project" value="InterPro"/>
</dbReference>
<dbReference type="InterPro" id="IPR011146">
    <property type="entry name" value="HIT-like"/>
</dbReference>
<feature type="compositionally biased region" description="Basic residues" evidence="1">
    <location>
        <begin position="139"/>
        <end position="150"/>
    </location>
</feature>
<protein>
    <submittedName>
        <fullName evidence="3">HIT family protein</fullName>
    </submittedName>
</protein>
<feature type="domain" description="HIT" evidence="2">
    <location>
        <begin position="3"/>
        <end position="86"/>
    </location>
</feature>
<evidence type="ECO:0000256" key="1">
    <source>
        <dbReference type="SAM" id="MobiDB-lite"/>
    </source>
</evidence>
<dbReference type="RefSeq" id="WP_152307972.1">
    <property type="nucleotide sequence ID" value="NZ_CP043617.1"/>
</dbReference>
<sequence>MHTIIYEDKDLYVQKEESEIPWLKIFTKEPYKELGDVPPKLRKHLWDVYDIIEFHMKFYYKPEKINMASFANKLPQVHIHVMARFKEDSWFPNNVWEEKLRESNLNLPNEEKFFKELHIALTDQQKNLITQDRRDPNRERRRNIKDRRKS</sequence>
<accession>A0A5P8P2W9</accession>
<proteinExistence type="predicted"/>
<dbReference type="KEGG" id="sulg:FJR48_09920"/>
<dbReference type="Gene3D" id="3.30.428.10">
    <property type="entry name" value="HIT-like"/>
    <property type="match status" value="1"/>
</dbReference>
<feature type="region of interest" description="Disordered" evidence="1">
    <location>
        <begin position="127"/>
        <end position="150"/>
    </location>
</feature>
<evidence type="ECO:0000259" key="2">
    <source>
        <dbReference type="Pfam" id="PF01230"/>
    </source>
</evidence>
<dbReference type="AlphaFoldDB" id="A0A5P8P2W9"/>
<name>A0A5P8P2W9_9BACT</name>
<gene>
    <name evidence="3" type="ORF">FJR48_09920</name>
</gene>
<evidence type="ECO:0000313" key="3">
    <source>
        <dbReference type="EMBL" id="QFR50024.1"/>
    </source>
</evidence>
<dbReference type="OrthoDB" id="9799145at2"/>
<keyword evidence="4" id="KW-1185">Reference proteome</keyword>
<evidence type="ECO:0000313" key="4">
    <source>
        <dbReference type="Proteomes" id="UP000326944"/>
    </source>
</evidence>
<dbReference type="SUPFAM" id="SSF54197">
    <property type="entry name" value="HIT-like"/>
    <property type="match status" value="1"/>
</dbReference>
<reference evidence="3 4" key="1">
    <citation type="submission" date="2019-09" db="EMBL/GenBank/DDBJ databases">
        <title>Sulfurimonas gotlandica sp. nov., a chemoautotrophic and psychrotolerant epsilonproteobacterium isolated from a pelagic redoxcline, and an emended description of the genus Sulfurimonas.</title>
        <authorList>
            <person name="Wang S."/>
            <person name="Jiang L."/>
            <person name="Shao S."/>
        </authorList>
    </citation>
    <scope>NUCLEOTIDE SEQUENCE [LARGE SCALE GENOMIC DNA]</scope>
    <source>
        <strain evidence="3 4">GYSZ_1</strain>
    </source>
</reference>
<dbReference type="Proteomes" id="UP000326944">
    <property type="component" value="Chromosome"/>
</dbReference>
<dbReference type="Pfam" id="PF01230">
    <property type="entry name" value="HIT"/>
    <property type="match status" value="1"/>
</dbReference>
<dbReference type="EMBL" id="CP043617">
    <property type="protein sequence ID" value="QFR50024.1"/>
    <property type="molecule type" value="Genomic_DNA"/>
</dbReference>
<organism evidence="3 4">
    <name type="scientific">Sulfurimonas lithotrophica</name>
    <dbReference type="NCBI Taxonomy" id="2590022"/>
    <lineage>
        <taxon>Bacteria</taxon>
        <taxon>Pseudomonadati</taxon>
        <taxon>Campylobacterota</taxon>
        <taxon>Epsilonproteobacteria</taxon>
        <taxon>Campylobacterales</taxon>
        <taxon>Sulfurimonadaceae</taxon>
        <taxon>Sulfurimonas</taxon>
    </lineage>
</organism>
<dbReference type="InterPro" id="IPR036265">
    <property type="entry name" value="HIT-like_sf"/>
</dbReference>